<accession>A0A8X6RVU2</accession>
<dbReference type="AlphaFoldDB" id="A0A8X6RVU2"/>
<name>A0A8X6RVU2_TRICX</name>
<sequence>MSRVINDTRATGLPSLGSSEIKLPHLVSSAIEYCLADFGLFPHIRGEKSENGHDQLLRILLQLSTNIIFTIEDPLYVACKIIRILEVWKLGKYGFEIRCRPRCLTAIQVCKAHR</sequence>
<proteinExistence type="predicted"/>
<dbReference type="EMBL" id="BMAU01021229">
    <property type="protein sequence ID" value="GFY01571.1"/>
    <property type="molecule type" value="Genomic_DNA"/>
</dbReference>
<dbReference type="Proteomes" id="UP000887159">
    <property type="component" value="Unassembled WGS sequence"/>
</dbReference>
<protein>
    <submittedName>
        <fullName evidence="1">Uncharacterized protein</fullName>
    </submittedName>
</protein>
<gene>
    <name evidence="1" type="ORF">TNCV_2607551</name>
</gene>
<comment type="caution">
    <text evidence="1">The sequence shown here is derived from an EMBL/GenBank/DDBJ whole genome shotgun (WGS) entry which is preliminary data.</text>
</comment>
<evidence type="ECO:0000313" key="2">
    <source>
        <dbReference type="Proteomes" id="UP000887159"/>
    </source>
</evidence>
<evidence type="ECO:0000313" key="1">
    <source>
        <dbReference type="EMBL" id="GFY01571.1"/>
    </source>
</evidence>
<keyword evidence="2" id="KW-1185">Reference proteome</keyword>
<reference evidence="1" key="1">
    <citation type="submission" date="2020-08" db="EMBL/GenBank/DDBJ databases">
        <title>Multicomponent nature underlies the extraordinary mechanical properties of spider dragline silk.</title>
        <authorList>
            <person name="Kono N."/>
            <person name="Nakamura H."/>
            <person name="Mori M."/>
            <person name="Yoshida Y."/>
            <person name="Ohtoshi R."/>
            <person name="Malay A.D."/>
            <person name="Moran D.A.P."/>
            <person name="Tomita M."/>
            <person name="Numata K."/>
            <person name="Arakawa K."/>
        </authorList>
    </citation>
    <scope>NUCLEOTIDE SEQUENCE</scope>
</reference>
<organism evidence="1 2">
    <name type="scientific">Trichonephila clavipes</name>
    <name type="common">Golden silk orbweaver</name>
    <name type="synonym">Nephila clavipes</name>
    <dbReference type="NCBI Taxonomy" id="2585209"/>
    <lineage>
        <taxon>Eukaryota</taxon>
        <taxon>Metazoa</taxon>
        <taxon>Ecdysozoa</taxon>
        <taxon>Arthropoda</taxon>
        <taxon>Chelicerata</taxon>
        <taxon>Arachnida</taxon>
        <taxon>Araneae</taxon>
        <taxon>Araneomorphae</taxon>
        <taxon>Entelegynae</taxon>
        <taxon>Araneoidea</taxon>
        <taxon>Nephilidae</taxon>
        <taxon>Trichonephila</taxon>
    </lineage>
</organism>